<sequence length="114" mass="12693">MSDDQFSVHFADHPSRFELRDGDKAIGEARFKDVEVDGQAQRIFYHTVVSEEYGGQGLAGRLAAYALQRAEAENRVVVPVCPYIKAYVAKHPEYQTNSTAAQPRHLELLNSGGK</sequence>
<reference evidence="3 4" key="1">
    <citation type="submission" date="2020-08" db="EMBL/GenBank/DDBJ databases">
        <title>Sequencing the genomes of 1000 actinobacteria strains.</title>
        <authorList>
            <person name="Klenk H.-P."/>
        </authorList>
    </citation>
    <scope>NUCLEOTIDE SEQUENCE [LARGE SCALE GENOMIC DNA]</scope>
    <source>
        <strain evidence="3 4">DSM 105783</strain>
    </source>
</reference>
<evidence type="ECO:0000259" key="2">
    <source>
        <dbReference type="PROSITE" id="PS51729"/>
    </source>
</evidence>
<dbReference type="CDD" id="cd04301">
    <property type="entry name" value="NAT_SF"/>
    <property type="match status" value="1"/>
</dbReference>
<evidence type="ECO:0000256" key="1">
    <source>
        <dbReference type="SAM" id="MobiDB-lite"/>
    </source>
</evidence>
<organism evidence="3 4">
    <name type="scientific">Neomicrococcus aestuarii</name>
    <dbReference type="NCBI Taxonomy" id="556325"/>
    <lineage>
        <taxon>Bacteria</taxon>
        <taxon>Bacillati</taxon>
        <taxon>Actinomycetota</taxon>
        <taxon>Actinomycetes</taxon>
        <taxon>Micrococcales</taxon>
        <taxon>Micrococcaceae</taxon>
        <taxon>Neomicrococcus</taxon>
    </lineage>
</organism>
<dbReference type="Gene3D" id="3.40.630.30">
    <property type="match status" value="1"/>
</dbReference>
<dbReference type="EMBL" id="JACHDR010000001">
    <property type="protein sequence ID" value="MBB5512855.1"/>
    <property type="molecule type" value="Genomic_DNA"/>
</dbReference>
<dbReference type="Pfam" id="PF14542">
    <property type="entry name" value="Acetyltransf_CG"/>
    <property type="match status" value="1"/>
</dbReference>
<protein>
    <recommendedName>
        <fullName evidence="2">N-acetyltransferase domain-containing protein</fullName>
    </recommendedName>
</protein>
<gene>
    <name evidence="3" type="ORF">HD598_001542</name>
</gene>
<dbReference type="InterPro" id="IPR031165">
    <property type="entry name" value="GNAT_YJDJ"/>
</dbReference>
<evidence type="ECO:0000313" key="3">
    <source>
        <dbReference type="EMBL" id="MBB5512855.1"/>
    </source>
</evidence>
<accession>A0A7W8X002</accession>
<comment type="caution">
    <text evidence="3">The sequence shown here is derived from an EMBL/GenBank/DDBJ whole genome shotgun (WGS) entry which is preliminary data.</text>
</comment>
<evidence type="ECO:0000313" key="4">
    <source>
        <dbReference type="Proteomes" id="UP000580797"/>
    </source>
</evidence>
<dbReference type="AlphaFoldDB" id="A0A7W8X002"/>
<feature type="domain" description="N-acetyltransferase" evidence="2">
    <location>
        <begin position="9"/>
        <end position="99"/>
    </location>
</feature>
<dbReference type="Proteomes" id="UP000580797">
    <property type="component" value="Unassembled WGS sequence"/>
</dbReference>
<dbReference type="PROSITE" id="PS51729">
    <property type="entry name" value="GNAT_YJDJ"/>
    <property type="match status" value="1"/>
</dbReference>
<feature type="region of interest" description="Disordered" evidence="1">
    <location>
        <begin position="95"/>
        <end position="114"/>
    </location>
</feature>
<proteinExistence type="predicted"/>
<dbReference type="SUPFAM" id="SSF55729">
    <property type="entry name" value="Acyl-CoA N-acyltransferases (Nat)"/>
    <property type="match status" value="1"/>
</dbReference>
<name>A0A7W8X002_9MICC</name>
<dbReference type="PANTHER" id="PTHR31435">
    <property type="entry name" value="PROTEIN NATD1"/>
    <property type="match status" value="1"/>
</dbReference>
<dbReference type="RefSeq" id="WP_183664949.1">
    <property type="nucleotide sequence ID" value="NZ_BAAARH010000021.1"/>
</dbReference>
<dbReference type="InterPro" id="IPR045057">
    <property type="entry name" value="Gcn5-rel_NAT"/>
</dbReference>
<dbReference type="InterPro" id="IPR016181">
    <property type="entry name" value="Acyl_CoA_acyltransferase"/>
</dbReference>
<dbReference type="PANTHER" id="PTHR31435:SF10">
    <property type="entry name" value="BSR4717 PROTEIN"/>
    <property type="match status" value="1"/>
</dbReference>